<keyword evidence="3" id="KW-1185">Reference proteome</keyword>
<feature type="compositionally biased region" description="Gly residues" evidence="1">
    <location>
        <begin position="270"/>
        <end position="280"/>
    </location>
</feature>
<feature type="compositionally biased region" description="Low complexity" evidence="1">
    <location>
        <begin position="447"/>
        <end position="459"/>
    </location>
</feature>
<dbReference type="PROSITE" id="PS51029">
    <property type="entry name" value="MADF"/>
    <property type="match status" value="1"/>
</dbReference>
<dbReference type="InterPro" id="IPR006578">
    <property type="entry name" value="MADF-dom"/>
</dbReference>
<feature type="compositionally biased region" description="Gly residues" evidence="1">
    <location>
        <begin position="534"/>
        <end position="546"/>
    </location>
</feature>
<dbReference type="PANTHER" id="PTHR12243">
    <property type="entry name" value="MADF DOMAIN TRANSCRIPTION FACTOR"/>
    <property type="match status" value="1"/>
</dbReference>
<dbReference type="GO" id="GO:0006357">
    <property type="term" value="P:regulation of transcription by RNA polymerase II"/>
    <property type="evidence" value="ECO:0000318"/>
    <property type="project" value="GO_Central"/>
</dbReference>
<organism evidence="2 3">
    <name type="scientific">Pristionchus pacificus</name>
    <name type="common">Parasitic nematode worm</name>
    <dbReference type="NCBI Taxonomy" id="54126"/>
    <lineage>
        <taxon>Eukaryota</taxon>
        <taxon>Metazoa</taxon>
        <taxon>Ecdysozoa</taxon>
        <taxon>Nematoda</taxon>
        <taxon>Chromadorea</taxon>
        <taxon>Rhabditida</taxon>
        <taxon>Rhabditina</taxon>
        <taxon>Diplogasteromorpha</taxon>
        <taxon>Diplogasteroidea</taxon>
        <taxon>Neodiplogasteridae</taxon>
        <taxon>Pristionchus</taxon>
    </lineage>
</organism>
<protein>
    <submittedName>
        <fullName evidence="2">Myb/SANT-like transcription factor</fullName>
    </submittedName>
</protein>
<dbReference type="EnsemblMetazoa" id="PPA15720.1">
    <property type="protein sequence ID" value="PPA15720.1"/>
    <property type="gene ID" value="WBGene00105274"/>
</dbReference>
<dbReference type="AlphaFoldDB" id="A0A2A6CDR1"/>
<dbReference type="GO" id="GO:0005634">
    <property type="term" value="C:nucleus"/>
    <property type="evidence" value="ECO:0000318"/>
    <property type="project" value="GO_Central"/>
</dbReference>
<feature type="compositionally biased region" description="Polar residues" evidence="1">
    <location>
        <begin position="376"/>
        <end position="385"/>
    </location>
</feature>
<dbReference type="Pfam" id="PF10545">
    <property type="entry name" value="MADF_DNA_bdg"/>
    <property type="match status" value="1"/>
</dbReference>
<reference evidence="3" key="1">
    <citation type="journal article" date="2008" name="Nat. Genet.">
        <title>The Pristionchus pacificus genome provides a unique perspective on nematode lifestyle and parasitism.</title>
        <authorList>
            <person name="Dieterich C."/>
            <person name="Clifton S.W."/>
            <person name="Schuster L.N."/>
            <person name="Chinwalla A."/>
            <person name="Delehaunty K."/>
            <person name="Dinkelacker I."/>
            <person name="Fulton L."/>
            <person name="Fulton R."/>
            <person name="Godfrey J."/>
            <person name="Minx P."/>
            <person name="Mitreva M."/>
            <person name="Roeseler W."/>
            <person name="Tian H."/>
            <person name="Witte H."/>
            <person name="Yang S.P."/>
            <person name="Wilson R.K."/>
            <person name="Sommer R.J."/>
        </authorList>
    </citation>
    <scope>NUCLEOTIDE SEQUENCE [LARGE SCALE GENOMIC DNA]</scope>
    <source>
        <strain evidence="3">PS312</strain>
    </source>
</reference>
<dbReference type="PANTHER" id="PTHR12243:SF66">
    <property type="entry name" value="MADF DOMAIN-CONTAINING PROTEIN"/>
    <property type="match status" value="1"/>
</dbReference>
<feature type="region of interest" description="Disordered" evidence="1">
    <location>
        <begin position="376"/>
        <end position="459"/>
    </location>
</feature>
<evidence type="ECO:0000313" key="3">
    <source>
        <dbReference type="Proteomes" id="UP000005239"/>
    </source>
</evidence>
<dbReference type="SMART" id="SM00595">
    <property type="entry name" value="MADF"/>
    <property type="match status" value="1"/>
</dbReference>
<gene>
    <name evidence="2" type="primary">WBGene00105274</name>
</gene>
<feature type="compositionally biased region" description="Low complexity" evidence="1">
    <location>
        <begin position="233"/>
        <end position="242"/>
    </location>
</feature>
<evidence type="ECO:0000313" key="2">
    <source>
        <dbReference type="EnsemblMetazoa" id="PPA15720.1"/>
    </source>
</evidence>
<dbReference type="InterPro" id="IPR039353">
    <property type="entry name" value="TF_Adf1"/>
</dbReference>
<accession>A0A8R1YDI9</accession>
<dbReference type="Proteomes" id="UP000005239">
    <property type="component" value="Unassembled WGS sequence"/>
</dbReference>
<name>A0A2A6CDR1_PRIPA</name>
<dbReference type="OrthoDB" id="6515516at2759"/>
<evidence type="ECO:0000256" key="1">
    <source>
        <dbReference type="SAM" id="MobiDB-lite"/>
    </source>
</evidence>
<reference evidence="2" key="2">
    <citation type="submission" date="2022-06" db="UniProtKB">
        <authorList>
            <consortium name="EnsemblMetazoa"/>
        </authorList>
    </citation>
    <scope>IDENTIFICATION</scope>
    <source>
        <strain evidence="2">PS312</strain>
    </source>
</reference>
<accession>A0A2A6CDR1</accession>
<proteinExistence type="predicted"/>
<feature type="compositionally biased region" description="Gly residues" evidence="1">
    <location>
        <begin position="391"/>
        <end position="403"/>
    </location>
</feature>
<feature type="region of interest" description="Disordered" evidence="1">
    <location>
        <begin position="514"/>
        <end position="556"/>
    </location>
</feature>
<dbReference type="GO" id="GO:0005667">
    <property type="term" value="C:transcription regulator complex"/>
    <property type="evidence" value="ECO:0000318"/>
    <property type="project" value="GO_Central"/>
</dbReference>
<feature type="region of interest" description="Disordered" evidence="1">
    <location>
        <begin position="204"/>
        <end position="332"/>
    </location>
</feature>
<sequence>MFCPRHPTLPDRLAARSSISEMSATAHQRRGRGGATEFVPSGGEYQLTELKNVSTARANSTNTVDFSVRLVRAVRTHPCFYDTSNAHYGTRHQDAQFRATAWQQAANSMGFSGGTQALSQQWKRLKERYTKERREGVAEGEEPLDDGLMAEMAWLDEYVLGGMPAPAAVAPPPSAAVADPRSSSMYYMDGEEDLLGDDFVDQHEVEEEEEGGYTHGLGDDRRGGSPAGSAHSGTGSDVDVGGVAVGGPPPPSTISLGGGGGRPKDSKEGIIGGHGPGGSSRIGMSGARQHPTASSSGAPAPHSYRPHHPAEGITVSSRGNGTLIAHPKREGSVGGGSTLTMVIDPTTYYQNGTQKMYRLVNVADLDSSSTTHLQPLQQVQHSQHAPSDRSGLGGGGGGGGGSMMGEPSSSLGFSIGRGTRKRMGAPLSPPSSSHHHHHHSAGGLLGGPSSSSDLASPFKSGIGQLGDDLILDDGIVGENTIVIDHQRDDESPLLVDSPGMHHHHHHHMMMGGPGGGGQRGMHHRAQHSPTLLGNGSGARSAGGGYSPGLSNQGPSNAFNTSQYDADLALQHFISSHLARMNEDDKALTKLSIQRILLDARFGTGSSLRVCLEDAELQEAAVASEMVAGE</sequence>